<dbReference type="FunFam" id="3.40.50.880:FF:000030">
    <property type="entry name" value="Gamma-glutamyl-gamma-aminobutyrate hydrolase PuuD"/>
    <property type="match status" value="1"/>
</dbReference>
<dbReference type="PROSITE" id="PS51273">
    <property type="entry name" value="GATASE_TYPE_1"/>
    <property type="match status" value="1"/>
</dbReference>
<dbReference type="InterPro" id="IPR011697">
    <property type="entry name" value="Peptidase_C26"/>
</dbReference>
<keyword evidence="7" id="KW-1185">Reference proteome</keyword>
<dbReference type="GO" id="GO:0005829">
    <property type="term" value="C:cytosol"/>
    <property type="evidence" value="ECO:0007669"/>
    <property type="project" value="TreeGrafter"/>
</dbReference>
<dbReference type="Gene3D" id="3.40.50.880">
    <property type="match status" value="1"/>
</dbReference>
<sequence length="249" mass="27445">MSESGNKPVIGVISCEKTVKIYQVQSVNHFYLQAIRDYGGLPLLIPAGCDEADREQLLAMVDGVFLPGSPSNVAPRHYGATHEEPATDEGRDDLSLPIIRQCLGKGIPIFGICRGFQEMNVALGGQLHPKVHELSGYLDHREPEESEYEIKYAFAHGLTLQEGGLFRQWFPDQTEFQVNSLHGQGVKSVAPRLVVEAVAPDGLVEAFSLPEHPFFVGVQWHPEWKATELPLSKALFSRFIASAQAKRAG</sequence>
<evidence type="ECO:0000313" key="7">
    <source>
        <dbReference type="Proteomes" id="UP000196573"/>
    </source>
</evidence>
<comment type="catalytic activity">
    <reaction evidence="2">
        <text>4-(gamma-L-glutamylamino)butanoate + H2O = 4-aminobutanoate + L-glutamate</text>
        <dbReference type="Rhea" id="RHEA:19737"/>
        <dbReference type="ChEBI" id="CHEBI:15377"/>
        <dbReference type="ChEBI" id="CHEBI:29985"/>
        <dbReference type="ChEBI" id="CHEBI:58800"/>
        <dbReference type="ChEBI" id="CHEBI:59888"/>
        <dbReference type="EC" id="3.5.1.94"/>
    </reaction>
</comment>
<dbReference type="GO" id="GO:0006598">
    <property type="term" value="P:polyamine catabolic process"/>
    <property type="evidence" value="ECO:0007669"/>
    <property type="project" value="TreeGrafter"/>
</dbReference>
<dbReference type="PANTHER" id="PTHR43235:SF1">
    <property type="entry name" value="GLUTAMINE AMIDOTRANSFERASE PB2B2.05-RELATED"/>
    <property type="match status" value="1"/>
</dbReference>
<dbReference type="EMBL" id="FWPT01000016">
    <property type="protein sequence ID" value="SMA50807.1"/>
    <property type="molecule type" value="Genomic_DNA"/>
</dbReference>
<reference evidence="6 7" key="1">
    <citation type="submission" date="2017-03" db="EMBL/GenBank/DDBJ databases">
        <authorList>
            <person name="Afonso C.L."/>
            <person name="Miller P.J."/>
            <person name="Scott M.A."/>
            <person name="Spackman E."/>
            <person name="Goraichik I."/>
            <person name="Dimitrov K.M."/>
            <person name="Suarez D.L."/>
            <person name="Swayne D.E."/>
        </authorList>
    </citation>
    <scope>NUCLEOTIDE SEQUENCE [LARGE SCALE GENOMIC DNA]</scope>
    <source>
        <strain evidence="6">SB41UT1</strain>
    </source>
</reference>
<evidence type="ECO:0000313" key="6">
    <source>
        <dbReference type="EMBL" id="SMA50807.1"/>
    </source>
</evidence>
<dbReference type="AlphaFoldDB" id="A0A1X7ATR7"/>
<evidence type="ECO:0000256" key="1">
    <source>
        <dbReference type="ARBA" id="ARBA00011083"/>
    </source>
</evidence>
<evidence type="ECO:0000256" key="3">
    <source>
        <dbReference type="ARBA" id="ARBA00055068"/>
    </source>
</evidence>
<organism evidence="6 7">
    <name type="scientific">Parendozoicomonas haliclonae</name>
    <dbReference type="NCBI Taxonomy" id="1960125"/>
    <lineage>
        <taxon>Bacteria</taxon>
        <taxon>Pseudomonadati</taxon>
        <taxon>Pseudomonadota</taxon>
        <taxon>Gammaproteobacteria</taxon>
        <taxon>Oceanospirillales</taxon>
        <taxon>Endozoicomonadaceae</taxon>
        <taxon>Parendozoicomonas</taxon>
    </lineage>
</organism>
<dbReference type="GO" id="GO:0033969">
    <property type="term" value="F:gamma-glutamyl-gamma-aminobutyrate hydrolase activity"/>
    <property type="evidence" value="ECO:0007669"/>
    <property type="project" value="UniProtKB-EC"/>
</dbReference>
<protein>
    <recommendedName>
        <fullName evidence="5">gamma-glutamyl-gamma-aminobutyrate hydrolase</fullName>
        <ecNumber evidence="5">3.5.1.94</ecNumber>
    </recommendedName>
</protein>
<gene>
    <name evidence="6" type="primary">puuD</name>
    <name evidence="6" type="ORF">EHSB41UT_04624</name>
</gene>
<proteinExistence type="inferred from homology"/>
<evidence type="ECO:0000256" key="4">
    <source>
        <dbReference type="ARBA" id="ARBA00060634"/>
    </source>
</evidence>
<dbReference type="Proteomes" id="UP000196573">
    <property type="component" value="Unassembled WGS sequence"/>
</dbReference>
<dbReference type="SUPFAM" id="SSF52317">
    <property type="entry name" value="Class I glutamine amidotransferase-like"/>
    <property type="match status" value="1"/>
</dbReference>
<dbReference type="RefSeq" id="WP_087113242.1">
    <property type="nucleotide sequence ID" value="NZ_CBCSCN010000018.1"/>
</dbReference>
<dbReference type="PANTHER" id="PTHR43235">
    <property type="entry name" value="GLUTAMINE AMIDOTRANSFERASE PB2B2.05-RELATED"/>
    <property type="match status" value="1"/>
</dbReference>
<comment type="similarity">
    <text evidence="1">Belongs to the peptidase C26 family.</text>
</comment>
<dbReference type="InterPro" id="IPR044668">
    <property type="entry name" value="PuuD-like"/>
</dbReference>
<dbReference type="EC" id="3.5.1.94" evidence="5"/>
<evidence type="ECO:0000256" key="5">
    <source>
        <dbReference type="ARBA" id="ARBA00066788"/>
    </source>
</evidence>
<name>A0A1X7ATR7_9GAMM</name>
<dbReference type="CDD" id="cd01745">
    <property type="entry name" value="GATase1_2"/>
    <property type="match status" value="1"/>
</dbReference>
<dbReference type="OrthoDB" id="9813383at2"/>
<comment type="function">
    <text evidence="3">Involved in the breakdown of putrescine via hydrolysis of the gamma-glutamyl linkage of gamma-glutamyl-gamma-aminobutyrate.</text>
</comment>
<dbReference type="InterPro" id="IPR029062">
    <property type="entry name" value="Class_I_gatase-like"/>
</dbReference>
<accession>A0A1X7ATR7</accession>
<comment type="pathway">
    <text evidence="4">Amine and polyamine degradation; putrescine degradation; 4-aminobutanoate from putrescine: step 4/4.</text>
</comment>
<dbReference type="Pfam" id="PF07722">
    <property type="entry name" value="Peptidase_C26"/>
    <property type="match status" value="1"/>
</dbReference>
<evidence type="ECO:0000256" key="2">
    <source>
        <dbReference type="ARBA" id="ARBA00052718"/>
    </source>
</evidence>
<keyword evidence="6" id="KW-0378">Hydrolase</keyword>